<evidence type="ECO:0000313" key="2">
    <source>
        <dbReference type="EMBL" id="AWO99369.1"/>
    </source>
</evidence>
<evidence type="ECO:0000313" key="3">
    <source>
        <dbReference type="Proteomes" id="UP000246464"/>
    </source>
</evidence>
<protein>
    <submittedName>
        <fullName evidence="2">Putative lymphocyte antigen 6D-like</fullName>
    </submittedName>
</protein>
<name>A0A2U9B667_SCOMX</name>
<dbReference type="InterPro" id="IPR018363">
    <property type="entry name" value="CD59_antigen_CS"/>
</dbReference>
<dbReference type="Proteomes" id="UP000246464">
    <property type="component" value="Chromosome 3"/>
</dbReference>
<sequence>MEVMSTDPTDHKRLNELKINTRHLLTIRCFTCDNAEDDICKTVVECDAAAIYCKAVTTADGIIRTCEELCADDNNTTCCQEDECEV</sequence>
<dbReference type="SUPFAM" id="SSF57302">
    <property type="entry name" value="Snake toxin-like"/>
    <property type="match status" value="1"/>
</dbReference>
<reference evidence="2 3" key="1">
    <citation type="submission" date="2017-12" db="EMBL/GenBank/DDBJ databases">
        <title>Integrating genomic resources of turbot (Scophthalmus maximus) in depth evaluation of genetic and physical mapping variation across individuals.</title>
        <authorList>
            <person name="Martinez P."/>
        </authorList>
    </citation>
    <scope>NUCLEOTIDE SEQUENCE [LARGE SCALE GENOMIC DNA]</scope>
</reference>
<gene>
    <name evidence="2" type="ORF">SMAX5B_000703</name>
</gene>
<keyword evidence="3" id="KW-1185">Reference proteome</keyword>
<organism evidence="2 3">
    <name type="scientific">Scophthalmus maximus</name>
    <name type="common">Turbot</name>
    <name type="synonym">Psetta maxima</name>
    <dbReference type="NCBI Taxonomy" id="52904"/>
    <lineage>
        <taxon>Eukaryota</taxon>
        <taxon>Metazoa</taxon>
        <taxon>Chordata</taxon>
        <taxon>Craniata</taxon>
        <taxon>Vertebrata</taxon>
        <taxon>Euteleostomi</taxon>
        <taxon>Actinopterygii</taxon>
        <taxon>Neopterygii</taxon>
        <taxon>Teleostei</taxon>
        <taxon>Neoteleostei</taxon>
        <taxon>Acanthomorphata</taxon>
        <taxon>Carangaria</taxon>
        <taxon>Pleuronectiformes</taxon>
        <taxon>Pleuronectoidei</taxon>
        <taxon>Scophthalmidae</taxon>
        <taxon>Scophthalmus</taxon>
    </lineage>
</organism>
<dbReference type="InterPro" id="IPR045860">
    <property type="entry name" value="Snake_toxin-like_sf"/>
</dbReference>
<proteinExistence type="predicted"/>
<keyword evidence="1" id="KW-0732">Signal</keyword>
<dbReference type="AlphaFoldDB" id="A0A2U9B667"/>
<dbReference type="PROSITE" id="PS00983">
    <property type="entry name" value="LY6_UPAR"/>
    <property type="match status" value="1"/>
</dbReference>
<accession>A0A2U9B667</accession>
<evidence type="ECO:0000256" key="1">
    <source>
        <dbReference type="ARBA" id="ARBA00022729"/>
    </source>
</evidence>
<dbReference type="EMBL" id="CP026245">
    <property type="protein sequence ID" value="AWO99369.1"/>
    <property type="molecule type" value="Genomic_DNA"/>
</dbReference>